<dbReference type="HOGENOM" id="CLU_003292_7_3_1"/>
<keyword evidence="3" id="KW-1185">Reference proteome</keyword>
<evidence type="ECO:0008006" key="4">
    <source>
        <dbReference type="Google" id="ProtNLM"/>
    </source>
</evidence>
<reference evidence="2 3" key="1">
    <citation type="submission" date="2014-06" db="EMBL/GenBank/DDBJ databases">
        <authorList>
            <consortium name="DOE Joint Genome Institute"/>
            <person name="Kuo A."/>
            <person name="Kohler A."/>
            <person name="Nagy L.G."/>
            <person name="Floudas D."/>
            <person name="Copeland A."/>
            <person name="Barry K.W."/>
            <person name="Cichocki N."/>
            <person name="Veneault-Fourrey C."/>
            <person name="LaButti K."/>
            <person name="Lindquist E.A."/>
            <person name="Lipzen A."/>
            <person name="Lundell T."/>
            <person name="Morin E."/>
            <person name="Murat C."/>
            <person name="Sun H."/>
            <person name="Tunlid A."/>
            <person name="Henrissat B."/>
            <person name="Grigoriev I.V."/>
            <person name="Hibbett D.S."/>
            <person name="Martin F."/>
            <person name="Nordberg H.P."/>
            <person name="Cantor M.N."/>
            <person name="Hua S.X."/>
        </authorList>
    </citation>
    <scope>NUCLEOTIDE SEQUENCE [LARGE SCALE GENOMIC DNA]</scope>
    <source>
        <strain evidence="2 3">ATCC 200175</strain>
    </source>
</reference>
<dbReference type="Gene3D" id="1.10.150.130">
    <property type="match status" value="1"/>
</dbReference>
<feature type="non-terminal residue" evidence="2">
    <location>
        <position position="119"/>
    </location>
</feature>
<proteinExistence type="predicted"/>
<sequence length="119" mass="12962">LSQSDIQRIYDVITHAWADSTKETYGSGLLAFHVFCDNRKIPESERAPAIPSIISAFISTLAGSYSGSAVSNYISGVRAWHTVHGLDWALNDTETDALLKAASSLAPPQSKRPPREPYT</sequence>
<feature type="non-terminal residue" evidence="2">
    <location>
        <position position="1"/>
    </location>
</feature>
<evidence type="ECO:0000313" key="2">
    <source>
        <dbReference type="EMBL" id="KIJ11146.1"/>
    </source>
</evidence>
<dbReference type="GO" id="GO:0003677">
    <property type="term" value="F:DNA binding"/>
    <property type="evidence" value="ECO:0007669"/>
    <property type="project" value="UniProtKB-KW"/>
</dbReference>
<protein>
    <recommendedName>
        <fullName evidence="4">Core-binding (CB) domain-containing protein</fullName>
    </recommendedName>
</protein>
<dbReference type="AlphaFoldDB" id="A0A0C9TV60"/>
<gene>
    <name evidence="2" type="ORF">PAXINDRAFT_27080</name>
</gene>
<accession>A0A0C9TV60</accession>
<keyword evidence="1" id="KW-0238">DNA-binding</keyword>
<evidence type="ECO:0000313" key="3">
    <source>
        <dbReference type="Proteomes" id="UP000053647"/>
    </source>
</evidence>
<evidence type="ECO:0000256" key="1">
    <source>
        <dbReference type="ARBA" id="ARBA00023125"/>
    </source>
</evidence>
<dbReference type="Proteomes" id="UP000053647">
    <property type="component" value="Unassembled WGS sequence"/>
</dbReference>
<dbReference type="SUPFAM" id="SSF47823">
    <property type="entry name" value="lambda integrase-like, N-terminal domain"/>
    <property type="match status" value="1"/>
</dbReference>
<dbReference type="EMBL" id="KN819386">
    <property type="protein sequence ID" value="KIJ11146.1"/>
    <property type="molecule type" value="Genomic_DNA"/>
</dbReference>
<reference evidence="3" key="2">
    <citation type="submission" date="2015-01" db="EMBL/GenBank/DDBJ databases">
        <title>Evolutionary Origins and Diversification of the Mycorrhizal Mutualists.</title>
        <authorList>
            <consortium name="DOE Joint Genome Institute"/>
            <consortium name="Mycorrhizal Genomics Consortium"/>
            <person name="Kohler A."/>
            <person name="Kuo A."/>
            <person name="Nagy L.G."/>
            <person name="Floudas D."/>
            <person name="Copeland A."/>
            <person name="Barry K.W."/>
            <person name="Cichocki N."/>
            <person name="Veneault-Fourrey C."/>
            <person name="LaButti K."/>
            <person name="Lindquist E.A."/>
            <person name="Lipzen A."/>
            <person name="Lundell T."/>
            <person name="Morin E."/>
            <person name="Murat C."/>
            <person name="Riley R."/>
            <person name="Ohm R."/>
            <person name="Sun H."/>
            <person name="Tunlid A."/>
            <person name="Henrissat B."/>
            <person name="Grigoriev I.V."/>
            <person name="Hibbett D.S."/>
            <person name="Martin F."/>
        </authorList>
    </citation>
    <scope>NUCLEOTIDE SEQUENCE [LARGE SCALE GENOMIC DNA]</scope>
    <source>
        <strain evidence="3">ATCC 200175</strain>
    </source>
</reference>
<name>A0A0C9TV60_PAXIN</name>
<organism evidence="2 3">
    <name type="scientific">Paxillus involutus ATCC 200175</name>
    <dbReference type="NCBI Taxonomy" id="664439"/>
    <lineage>
        <taxon>Eukaryota</taxon>
        <taxon>Fungi</taxon>
        <taxon>Dikarya</taxon>
        <taxon>Basidiomycota</taxon>
        <taxon>Agaricomycotina</taxon>
        <taxon>Agaricomycetes</taxon>
        <taxon>Agaricomycetidae</taxon>
        <taxon>Boletales</taxon>
        <taxon>Paxilineae</taxon>
        <taxon>Paxillaceae</taxon>
        <taxon>Paxillus</taxon>
    </lineage>
</organism>
<dbReference type="InterPro" id="IPR010998">
    <property type="entry name" value="Integrase_recombinase_N"/>
</dbReference>
<dbReference type="OrthoDB" id="2664079at2759"/>